<evidence type="ECO:0000256" key="6">
    <source>
        <dbReference type="SAM" id="Phobius"/>
    </source>
</evidence>
<protein>
    <recommendedName>
        <fullName evidence="7">Na+/H+ antiporter NhaC-like C-terminal domain-containing protein</fullName>
    </recommendedName>
</protein>
<feature type="transmembrane region" description="Helical" evidence="6">
    <location>
        <begin position="151"/>
        <end position="169"/>
    </location>
</feature>
<evidence type="ECO:0000256" key="1">
    <source>
        <dbReference type="ARBA" id="ARBA00004651"/>
    </source>
</evidence>
<gene>
    <name evidence="8" type="ORF">METZ01_LOCUS185287</name>
</gene>
<comment type="subcellular location">
    <subcellularLocation>
        <location evidence="1">Cell membrane</location>
        <topology evidence="1">Multi-pass membrane protein</topology>
    </subcellularLocation>
</comment>
<feature type="domain" description="Na+/H+ antiporter NhaC-like C-terminal" evidence="7">
    <location>
        <begin position="19"/>
        <end position="210"/>
    </location>
</feature>
<dbReference type="AlphaFoldDB" id="A0A382D4F3"/>
<accession>A0A382D4F3</accession>
<feature type="transmembrane region" description="Helical" evidence="6">
    <location>
        <begin position="224"/>
        <end position="241"/>
    </location>
</feature>
<keyword evidence="3 6" id="KW-0812">Transmembrane</keyword>
<dbReference type="EMBL" id="UINC01037240">
    <property type="protein sequence ID" value="SVB32433.1"/>
    <property type="molecule type" value="Genomic_DNA"/>
</dbReference>
<dbReference type="Pfam" id="PF03553">
    <property type="entry name" value="Na_H_antiporter"/>
    <property type="match status" value="1"/>
</dbReference>
<feature type="non-terminal residue" evidence="8">
    <location>
        <position position="1"/>
    </location>
</feature>
<evidence type="ECO:0000256" key="5">
    <source>
        <dbReference type="ARBA" id="ARBA00023136"/>
    </source>
</evidence>
<evidence type="ECO:0000259" key="7">
    <source>
        <dbReference type="Pfam" id="PF03553"/>
    </source>
</evidence>
<evidence type="ECO:0000256" key="3">
    <source>
        <dbReference type="ARBA" id="ARBA00022692"/>
    </source>
</evidence>
<dbReference type="PANTHER" id="PTHR43478:SF1">
    <property type="entry name" value="NA+_H+ ANTIPORTER NHAC-LIKE C-TERMINAL DOMAIN-CONTAINING PROTEIN"/>
    <property type="match status" value="1"/>
</dbReference>
<keyword evidence="2" id="KW-1003">Cell membrane</keyword>
<dbReference type="InterPro" id="IPR018461">
    <property type="entry name" value="Na/H_Antiport_NhaC-like_C"/>
</dbReference>
<feature type="transmembrane region" description="Helical" evidence="6">
    <location>
        <begin position="126"/>
        <end position="145"/>
    </location>
</feature>
<proteinExistence type="predicted"/>
<organism evidence="8">
    <name type="scientific">marine metagenome</name>
    <dbReference type="NCBI Taxonomy" id="408172"/>
    <lineage>
        <taxon>unclassified sequences</taxon>
        <taxon>metagenomes</taxon>
        <taxon>ecological metagenomes</taxon>
    </lineage>
</organism>
<keyword evidence="5 6" id="KW-0472">Membrane</keyword>
<reference evidence="8" key="1">
    <citation type="submission" date="2018-05" db="EMBL/GenBank/DDBJ databases">
        <authorList>
            <person name="Lanie J.A."/>
            <person name="Ng W.-L."/>
            <person name="Kazmierczak K.M."/>
            <person name="Andrzejewski T.M."/>
            <person name="Davidsen T.M."/>
            <person name="Wayne K.J."/>
            <person name="Tettelin H."/>
            <person name="Glass J.I."/>
            <person name="Rusch D."/>
            <person name="Podicherti R."/>
            <person name="Tsui H.-C.T."/>
            <person name="Winkler M.E."/>
        </authorList>
    </citation>
    <scope>NUCLEOTIDE SEQUENCE</scope>
</reference>
<sequence length="252" mass="25644">LYTSGRTEVGPEASLMDVFGAADPFDTLLWGSLAGCLVAVAVSVGQKLLTVHEAIDAGVAGIRAMVVAMIILVFAWSLGDVTETLGTAEYLSLILSERVPLQLIPAIVFVTSAATAFATGTAWGTMAIMLPVVIPLTTALGGPVTHPGEPGFGILLGATASVLAGAIFGDHCSPISDTTVLSSMASGCDHVDHVRTQLPYALVVAVVGILIGNIATAYGLPAPVALILGGLALYFMLRTFGRPVDSTSGGLP</sequence>
<evidence type="ECO:0000256" key="2">
    <source>
        <dbReference type="ARBA" id="ARBA00022475"/>
    </source>
</evidence>
<feature type="transmembrane region" description="Helical" evidence="6">
    <location>
        <begin position="200"/>
        <end position="218"/>
    </location>
</feature>
<name>A0A382D4F3_9ZZZZ</name>
<dbReference type="PANTHER" id="PTHR43478">
    <property type="entry name" value="NA+/H+ ANTIPORTER-RELATED"/>
    <property type="match status" value="1"/>
</dbReference>
<feature type="transmembrane region" description="Helical" evidence="6">
    <location>
        <begin position="99"/>
        <end position="119"/>
    </location>
</feature>
<feature type="transmembrane region" description="Helical" evidence="6">
    <location>
        <begin position="27"/>
        <end position="45"/>
    </location>
</feature>
<keyword evidence="4 6" id="KW-1133">Transmembrane helix</keyword>
<evidence type="ECO:0000256" key="4">
    <source>
        <dbReference type="ARBA" id="ARBA00022989"/>
    </source>
</evidence>
<evidence type="ECO:0000313" key="8">
    <source>
        <dbReference type="EMBL" id="SVB32433.1"/>
    </source>
</evidence>
<feature type="transmembrane region" description="Helical" evidence="6">
    <location>
        <begin position="57"/>
        <end position="79"/>
    </location>
</feature>
<dbReference type="GO" id="GO:0005886">
    <property type="term" value="C:plasma membrane"/>
    <property type="evidence" value="ECO:0007669"/>
    <property type="project" value="UniProtKB-SubCell"/>
</dbReference>